<sequence>MPTYARAAANASARVSTPVAVRAAANTSARAQTPVAVQAPPRADGHRGSAVPAGNKMKNEWIQVSKPKRRRTSSSSSSTPLLALSPRAHSARGPIAVLARRLKPHRRPCAVDKGDVPTRGVHARAARARVPRQPAEQVPCGALPSCAQFLDSADWAPVGPFPPSCTGTGACTSSTRRATFSAASTCLPPHQRTAHGFTSQGTARMTGVSSRARRRSRAIVSRGRTIPARNENVWPTAMLRFSS</sequence>
<gene>
    <name evidence="1" type="ORF">FA95DRAFT_606460</name>
</gene>
<evidence type="ECO:0000313" key="1">
    <source>
        <dbReference type="EMBL" id="KAI0042225.1"/>
    </source>
</evidence>
<dbReference type="Proteomes" id="UP000814033">
    <property type="component" value="Unassembled WGS sequence"/>
</dbReference>
<organism evidence="1 2">
    <name type="scientific">Auriscalpium vulgare</name>
    <dbReference type="NCBI Taxonomy" id="40419"/>
    <lineage>
        <taxon>Eukaryota</taxon>
        <taxon>Fungi</taxon>
        <taxon>Dikarya</taxon>
        <taxon>Basidiomycota</taxon>
        <taxon>Agaricomycotina</taxon>
        <taxon>Agaricomycetes</taxon>
        <taxon>Russulales</taxon>
        <taxon>Auriscalpiaceae</taxon>
        <taxon>Auriscalpium</taxon>
    </lineage>
</organism>
<name>A0ACB8RF58_9AGAM</name>
<evidence type="ECO:0000313" key="2">
    <source>
        <dbReference type="Proteomes" id="UP000814033"/>
    </source>
</evidence>
<comment type="caution">
    <text evidence="1">The sequence shown here is derived from an EMBL/GenBank/DDBJ whole genome shotgun (WGS) entry which is preliminary data.</text>
</comment>
<protein>
    <submittedName>
        <fullName evidence="1">Uncharacterized protein</fullName>
    </submittedName>
</protein>
<reference evidence="1" key="2">
    <citation type="journal article" date="2022" name="New Phytol.">
        <title>Evolutionary transition to the ectomycorrhizal habit in the genomes of a hyperdiverse lineage of mushroom-forming fungi.</title>
        <authorList>
            <person name="Looney B."/>
            <person name="Miyauchi S."/>
            <person name="Morin E."/>
            <person name="Drula E."/>
            <person name="Courty P.E."/>
            <person name="Kohler A."/>
            <person name="Kuo A."/>
            <person name="LaButti K."/>
            <person name="Pangilinan J."/>
            <person name="Lipzen A."/>
            <person name="Riley R."/>
            <person name="Andreopoulos W."/>
            <person name="He G."/>
            <person name="Johnson J."/>
            <person name="Nolan M."/>
            <person name="Tritt A."/>
            <person name="Barry K.W."/>
            <person name="Grigoriev I.V."/>
            <person name="Nagy L.G."/>
            <person name="Hibbett D."/>
            <person name="Henrissat B."/>
            <person name="Matheny P.B."/>
            <person name="Labbe J."/>
            <person name="Martin F.M."/>
        </authorList>
    </citation>
    <scope>NUCLEOTIDE SEQUENCE</scope>
    <source>
        <strain evidence="1">FP105234-sp</strain>
    </source>
</reference>
<proteinExistence type="predicted"/>
<reference evidence="1" key="1">
    <citation type="submission" date="2021-02" db="EMBL/GenBank/DDBJ databases">
        <authorList>
            <consortium name="DOE Joint Genome Institute"/>
            <person name="Ahrendt S."/>
            <person name="Looney B.P."/>
            <person name="Miyauchi S."/>
            <person name="Morin E."/>
            <person name="Drula E."/>
            <person name="Courty P.E."/>
            <person name="Chicoki N."/>
            <person name="Fauchery L."/>
            <person name="Kohler A."/>
            <person name="Kuo A."/>
            <person name="Labutti K."/>
            <person name="Pangilinan J."/>
            <person name="Lipzen A."/>
            <person name="Riley R."/>
            <person name="Andreopoulos W."/>
            <person name="He G."/>
            <person name="Johnson J."/>
            <person name="Barry K.W."/>
            <person name="Grigoriev I.V."/>
            <person name="Nagy L."/>
            <person name="Hibbett D."/>
            <person name="Henrissat B."/>
            <person name="Matheny P.B."/>
            <person name="Labbe J."/>
            <person name="Martin F."/>
        </authorList>
    </citation>
    <scope>NUCLEOTIDE SEQUENCE</scope>
    <source>
        <strain evidence="1">FP105234-sp</strain>
    </source>
</reference>
<keyword evidence="2" id="KW-1185">Reference proteome</keyword>
<dbReference type="EMBL" id="MU276077">
    <property type="protein sequence ID" value="KAI0042225.1"/>
    <property type="molecule type" value="Genomic_DNA"/>
</dbReference>
<accession>A0ACB8RF58</accession>